<feature type="non-terminal residue" evidence="2">
    <location>
        <position position="537"/>
    </location>
</feature>
<reference evidence="2" key="1">
    <citation type="submission" date="2013-12" db="EMBL/GenBank/DDBJ databases">
        <authorList>
            <person name="Omoto C.K."/>
            <person name="Sibley D."/>
            <person name="Venepally P."/>
            <person name="Hadjithomas M."/>
            <person name="Karamycheva S."/>
            <person name="Brunk B."/>
            <person name="Roos D."/>
            <person name="Caler E."/>
            <person name="Lorenzi H."/>
        </authorList>
    </citation>
    <scope>NUCLEOTIDE SEQUENCE</scope>
</reference>
<evidence type="ECO:0000256" key="1">
    <source>
        <dbReference type="SAM" id="MobiDB-lite"/>
    </source>
</evidence>
<dbReference type="AlphaFoldDB" id="A0A023AXL4"/>
<feature type="region of interest" description="Disordered" evidence="1">
    <location>
        <begin position="422"/>
        <end position="449"/>
    </location>
</feature>
<proteinExistence type="predicted"/>
<dbReference type="OrthoDB" id="414546at2759"/>
<dbReference type="EMBL" id="AFNH02001318">
    <property type="protein sequence ID" value="EZG43377.1"/>
    <property type="molecule type" value="Genomic_DNA"/>
</dbReference>
<sequence length="537" mass="59445">MRSILGPQSRRLGFVNHLAWVVNPDGSESEITSEMCVRVIGVGVRRNDALVDKVSLVAIVPKASLGEKPKFWRIGVPQSCREGYKRLEDVVGVSELRRPEYSVVSEHKPGVKKMFRAVTVPDWESSEKAERIWEDTFGDPQPDPEQWACADVENEHYDDDKLEVWSCRELVEGEWAVLAPRLPESWRDEAASLLPGSLLRPKPVSEAEAYGSTLRSRLEETGWLESGPEPENASQNWVRRVWSRPWVRRGVYATGASLVGGGLLWHYFTRGKEQVSSLMVPTEVEESKHGPMVWKQSKELVPTNALNKSDLLQLERPPSDCTTGAVIVGDKTSTRKVIKDVCHGGSGGLLCIVRRETTLGYPVETCYRFGLDVGYPMRVVWDGVTQARVALSCRAHCDPPATELDRVGHQIFGALRGTTKSDGSLPANKSLPTTVPHPTNGSLAINGSLPTDNGSVLGGTWTEVNPEPVGLSAMVIGPEAARELANYPRRFDCSGACSNCTRQSFEHFKEHDCTCAFGYIACQSYERGITYLHEEEI</sequence>
<keyword evidence="3" id="KW-1185">Reference proteome</keyword>
<dbReference type="VEuPathDB" id="CryptoDB:GNI_175210"/>
<gene>
    <name evidence="2" type="ORF">GNI_175210</name>
</gene>
<dbReference type="GeneID" id="22915940"/>
<comment type="caution">
    <text evidence="2">The sequence shown here is derived from an EMBL/GenBank/DDBJ whole genome shotgun (WGS) entry which is preliminary data.</text>
</comment>
<protein>
    <submittedName>
        <fullName evidence="2">Uncharacterized protein</fullName>
    </submittedName>
</protein>
<organism evidence="2 3">
    <name type="scientific">Gregarina niphandrodes</name>
    <name type="common">Septate eugregarine</name>
    <dbReference type="NCBI Taxonomy" id="110365"/>
    <lineage>
        <taxon>Eukaryota</taxon>
        <taxon>Sar</taxon>
        <taxon>Alveolata</taxon>
        <taxon>Apicomplexa</taxon>
        <taxon>Conoidasida</taxon>
        <taxon>Gregarinasina</taxon>
        <taxon>Eugregarinorida</taxon>
        <taxon>Gregarinidae</taxon>
        <taxon>Gregarina</taxon>
    </lineage>
</organism>
<evidence type="ECO:0000313" key="2">
    <source>
        <dbReference type="EMBL" id="EZG43377.1"/>
    </source>
</evidence>
<evidence type="ECO:0000313" key="3">
    <source>
        <dbReference type="Proteomes" id="UP000019763"/>
    </source>
</evidence>
<feature type="compositionally biased region" description="Polar residues" evidence="1">
    <location>
        <begin position="430"/>
        <end position="449"/>
    </location>
</feature>
<name>A0A023AXL4_GRENI</name>
<accession>A0A023AXL4</accession>
<dbReference type="RefSeq" id="XP_011134650.1">
    <property type="nucleotide sequence ID" value="XM_011136348.1"/>
</dbReference>
<dbReference type="Proteomes" id="UP000019763">
    <property type="component" value="Unassembled WGS sequence"/>
</dbReference>